<evidence type="ECO:0000313" key="6">
    <source>
        <dbReference type="Proteomes" id="UP000076761"/>
    </source>
</evidence>
<dbReference type="InParanoid" id="A0A165NPR5"/>
<organism evidence="5 6">
    <name type="scientific">Neolentinus lepideus HHB14362 ss-1</name>
    <dbReference type="NCBI Taxonomy" id="1314782"/>
    <lineage>
        <taxon>Eukaryota</taxon>
        <taxon>Fungi</taxon>
        <taxon>Dikarya</taxon>
        <taxon>Basidiomycota</taxon>
        <taxon>Agaricomycotina</taxon>
        <taxon>Agaricomycetes</taxon>
        <taxon>Gloeophyllales</taxon>
        <taxon>Gloeophyllaceae</taxon>
        <taxon>Neolentinus</taxon>
    </lineage>
</organism>
<name>A0A165NPR5_9AGAM</name>
<dbReference type="Pfam" id="PF00445">
    <property type="entry name" value="Ribonuclease_T2"/>
    <property type="match status" value="1"/>
</dbReference>
<evidence type="ECO:0000256" key="3">
    <source>
        <dbReference type="RuleBase" id="RU004328"/>
    </source>
</evidence>
<keyword evidence="6" id="KW-1185">Reference proteome</keyword>
<dbReference type="EC" id="4.6.1.19" evidence="2"/>
<reference evidence="5 6" key="1">
    <citation type="journal article" date="2016" name="Mol. Biol. Evol.">
        <title>Comparative Genomics of Early-Diverging Mushroom-Forming Fungi Provides Insights into the Origins of Lignocellulose Decay Capabilities.</title>
        <authorList>
            <person name="Nagy L.G."/>
            <person name="Riley R."/>
            <person name="Tritt A."/>
            <person name="Adam C."/>
            <person name="Daum C."/>
            <person name="Floudas D."/>
            <person name="Sun H."/>
            <person name="Yadav J.S."/>
            <person name="Pangilinan J."/>
            <person name="Larsson K.H."/>
            <person name="Matsuura K."/>
            <person name="Barry K."/>
            <person name="Labutti K."/>
            <person name="Kuo R."/>
            <person name="Ohm R.A."/>
            <person name="Bhattacharya S.S."/>
            <person name="Shirouzu T."/>
            <person name="Yoshinaga Y."/>
            <person name="Martin F.M."/>
            <person name="Grigoriev I.V."/>
            <person name="Hibbett D.S."/>
        </authorList>
    </citation>
    <scope>NUCLEOTIDE SEQUENCE [LARGE SCALE GENOMIC DNA]</scope>
    <source>
        <strain evidence="5 6">HHB14362 ss-1</strain>
    </source>
</reference>
<dbReference type="Gene3D" id="3.90.730.10">
    <property type="entry name" value="Ribonuclease T2-like"/>
    <property type="match status" value="1"/>
</dbReference>
<evidence type="ECO:0000256" key="4">
    <source>
        <dbReference type="SAM" id="MobiDB-lite"/>
    </source>
</evidence>
<gene>
    <name evidence="5" type="ORF">NEOLEDRAFT_1141361</name>
</gene>
<sequence>MASRIRGASTGSGAFPPSPSAPPHSPPPRPDLCSNRYYESCDASRAYSGAQIASALRAAGDQSLLEYMNTYWVSDDDAPEEFWAHEWKTHGTCVSTLEPACFKEYTEAQEVVPYFATVVGLFKQLDTYGALAAAGITPSEDQTYALEDMQSAVEKATGFVPDFTCRDGALTTVMYYLNAQGPLQEGQFVQSRASRSGGCPEEGVGYPVKRVGGGEGD</sequence>
<feature type="region of interest" description="Disordered" evidence="4">
    <location>
        <begin position="193"/>
        <end position="217"/>
    </location>
</feature>
<dbReference type="GO" id="GO:0005576">
    <property type="term" value="C:extracellular region"/>
    <property type="evidence" value="ECO:0007669"/>
    <property type="project" value="TreeGrafter"/>
</dbReference>
<protein>
    <recommendedName>
        <fullName evidence="2">ribonuclease T2</fullName>
        <ecNumber evidence="2">4.6.1.19</ecNumber>
    </recommendedName>
</protein>
<feature type="compositionally biased region" description="Pro residues" evidence="4">
    <location>
        <begin position="16"/>
        <end position="30"/>
    </location>
</feature>
<dbReference type="PANTHER" id="PTHR11240">
    <property type="entry name" value="RIBONUCLEASE T2"/>
    <property type="match status" value="1"/>
</dbReference>
<feature type="region of interest" description="Disordered" evidence="4">
    <location>
        <begin position="1"/>
        <end position="31"/>
    </location>
</feature>
<dbReference type="GO" id="GO:0006401">
    <property type="term" value="P:RNA catabolic process"/>
    <property type="evidence" value="ECO:0007669"/>
    <property type="project" value="TreeGrafter"/>
</dbReference>
<dbReference type="SUPFAM" id="SSF55895">
    <property type="entry name" value="Ribonuclease Rh-like"/>
    <property type="match status" value="1"/>
</dbReference>
<dbReference type="PROSITE" id="PS00531">
    <property type="entry name" value="RNASE_T2_2"/>
    <property type="match status" value="1"/>
</dbReference>
<proteinExistence type="inferred from homology"/>
<comment type="similarity">
    <text evidence="1 3">Belongs to the RNase T2 family.</text>
</comment>
<dbReference type="OrthoDB" id="435754at2759"/>
<dbReference type="GO" id="GO:0033897">
    <property type="term" value="F:ribonuclease T2 activity"/>
    <property type="evidence" value="ECO:0007669"/>
    <property type="project" value="UniProtKB-EC"/>
</dbReference>
<dbReference type="AlphaFoldDB" id="A0A165NPR5"/>
<feature type="non-terminal residue" evidence="5">
    <location>
        <position position="217"/>
    </location>
</feature>
<evidence type="ECO:0000256" key="2">
    <source>
        <dbReference type="ARBA" id="ARBA00012571"/>
    </source>
</evidence>
<dbReference type="InterPro" id="IPR033130">
    <property type="entry name" value="RNase_T2_His_AS_2"/>
</dbReference>
<dbReference type="EMBL" id="KV425629">
    <property type="protein sequence ID" value="KZT19937.1"/>
    <property type="molecule type" value="Genomic_DNA"/>
</dbReference>
<dbReference type="GO" id="GO:0003723">
    <property type="term" value="F:RNA binding"/>
    <property type="evidence" value="ECO:0007669"/>
    <property type="project" value="InterPro"/>
</dbReference>
<dbReference type="InterPro" id="IPR001568">
    <property type="entry name" value="RNase_T2-like"/>
</dbReference>
<dbReference type="PANTHER" id="PTHR11240:SF22">
    <property type="entry name" value="RIBONUCLEASE T2"/>
    <property type="match status" value="1"/>
</dbReference>
<dbReference type="InterPro" id="IPR036430">
    <property type="entry name" value="RNase_T2-like_sf"/>
</dbReference>
<evidence type="ECO:0000256" key="1">
    <source>
        <dbReference type="ARBA" id="ARBA00007469"/>
    </source>
</evidence>
<dbReference type="Proteomes" id="UP000076761">
    <property type="component" value="Unassembled WGS sequence"/>
</dbReference>
<accession>A0A165NPR5</accession>
<evidence type="ECO:0000313" key="5">
    <source>
        <dbReference type="EMBL" id="KZT19937.1"/>
    </source>
</evidence>